<evidence type="ECO:0000313" key="1">
    <source>
        <dbReference type="EMBL" id="CAI9169232.1"/>
    </source>
</evidence>
<dbReference type="EMBL" id="OX459965">
    <property type="protein sequence ID" value="CAI9169232.1"/>
    <property type="molecule type" value="Genomic_DNA"/>
</dbReference>
<accession>A0ABN8Z5Q6</accession>
<name>A0ABN8Z5Q6_RANTA</name>
<reference evidence="1" key="1">
    <citation type="submission" date="2023-04" db="EMBL/GenBank/DDBJ databases">
        <authorList>
            <consortium name="ELIXIR-Norway"/>
        </authorList>
    </citation>
    <scope>NUCLEOTIDE SEQUENCE [LARGE SCALE GENOMIC DNA]</scope>
</reference>
<protein>
    <submittedName>
        <fullName evidence="1">Uncharacterized protein</fullName>
    </submittedName>
</protein>
<organism evidence="1 2">
    <name type="scientific">Rangifer tarandus platyrhynchus</name>
    <name type="common">Svalbard reindeer</name>
    <dbReference type="NCBI Taxonomy" id="3082113"/>
    <lineage>
        <taxon>Eukaryota</taxon>
        <taxon>Metazoa</taxon>
        <taxon>Chordata</taxon>
        <taxon>Craniata</taxon>
        <taxon>Vertebrata</taxon>
        <taxon>Euteleostomi</taxon>
        <taxon>Mammalia</taxon>
        <taxon>Eutheria</taxon>
        <taxon>Laurasiatheria</taxon>
        <taxon>Artiodactyla</taxon>
        <taxon>Ruminantia</taxon>
        <taxon>Pecora</taxon>
        <taxon>Cervidae</taxon>
        <taxon>Odocoileinae</taxon>
        <taxon>Rangifer</taxon>
    </lineage>
</organism>
<dbReference type="Proteomes" id="UP001176941">
    <property type="component" value="Chromosome 29"/>
</dbReference>
<gene>
    <name evidence="1" type="ORF">MRATA1EN1_LOCUS18194</name>
</gene>
<keyword evidence="2" id="KW-1185">Reference proteome</keyword>
<sequence>MLVIAFHIHLDNHNIFPCQKPQLNYTFKYYFITLGNVQRFQGLRYGHPHGGHIQPTIGGECITLLKTNFSLGTSRSGAIKDENNHLSQQESVSKKIKISYPHSVIPKSMRREFLGSPVVRALCFHSRGHRFNPWLTPLSMGFSRQEYWSGLPRPSPKQQYRRVLINYIISTEWSVI</sequence>
<proteinExistence type="predicted"/>
<evidence type="ECO:0000313" key="2">
    <source>
        <dbReference type="Proteomes" id="UP001176941"/>
    </source>
</evidence>